<evidence type="ECO:0000259" key="10">
    <source>
        <dbReference type="Pfam" id="PF02397"/>
    </source>
</evidence>
<evidence type="ECO:0000256" key="1">
    <source>
        <dbReference type="ARBA" id="ARBA00004236"/>
    </source>
</evidence>
<evidence type="ECO:0000313" key="11">
    <source>
        <dbReference type="EMBL" id="APG48944.1"/>
    </source>
</evidence>
<dbReference type="Pfam" id="PF02397">
    <property type="entry name" value="Bac_transf"/>
    <property type="match status" value="1"/>
</dbReference>
<dbReference type="AlphaFoldDB" id="A0A1L3IA41"/>
<evidence type="ECO:0000256" key="2">
    <source>
        <dbReference type="ARBA" id="ARBA00006464"/>
    </source>
</evidence>
<dbReference type="EMBL" id="CP016365">
    <property type="protein sequence ID" value="APG48944.1"/>
    <property type="molecule type" value="Genomic_DNA"/>
</dbReference>
<feature type="transmembrane region" description="Helical" evidence="9">
    <location>
        <begin position="37"/>
        <end position="57"/>
    </location>
</feature>
<proteinExistence type="inferred from homology"/>
<evidence type="ECO:0000256" key="6">
    <source>
        <dbReference type="ARBA" id="ARBA00022989"/>
    </source>
</evidence>
<evidence type="ECO:0000256" key="4">
    <source>
        <dbReference type="ARBA" id="ARBA00022679"/>
    </source>
</evidence>
<sequence>MSDFANLDHLRPPTGGCGNAQDRIGVYATVGKRLLDIVLALALLPMLAPVIASLWLLSRRDGGPGFFGHTRIGKDGTPFTCWKIRTMIHGAEDILTDHLKTDATAALEWARDRKLSHDPRITGFGQFLRRSSLDELPQVWNVLRGDMSFVGPRPIVRCELSKYGPAAKVYLSQRPGITGLWQVSGRNDVSYEDRVSFDIDYQQRQTFGFDIKLILLTGLSVVGRTGR</sequence>
<reference evidence="12" key="1">
    <citation type="submission" date="2016-07" db="EMBL/GenBank/DDBJ databases">
        <title>Phaeobacter portensis sp. nov., a tropodithietic acid producing bacterium isolated from a German harbor.</title>
        <authorList>
            <person name="Freese H.M."/>
            <person name="Bunk B."/>
            <person name="Breider S."/>
            <person name="Brinkhoff T."/>
        </authorList>
    </citation>
    <scope>NUCLEOTIDE SEQUENCE [LARGE SCALE GENOMIC DNA]</scope>
    <source>
        <strain evidence="12">P97</strain>
        <plasmid evidence="12">pp97_a</plasmid>
    </source>
</reference>
<dbReference type="KEGG" id="php:PhaeoP97_03592"/>
<dbReference type="PANTHER" id="PTHR30576:SF4">
    <property type="entry name" value="UNDECAPRENYL-PHOSPHATE GALACTOSE PHOSPHOTRANSFERASE"/>
    <property type="match status" value="1"/>
</dbReference>
<keyword evidence="8" id="KW-0270">Exopolysaccharide synthesis</keyword>
<comment type="similarity">
    <text evidence="2">Belongs to the bacterial sugar transferase family.</text>
</comment>
<keyword evidence="5 9" id="KW-0812">Transmembrane</keyword>
<gene>
    <name evidence="11" type="ORF">PhaeoP97_03592</name>
</gene>
<geneLocation type="plasmid" evidence="12">
    <name>pp97_a</name>
</geneLocation>
<name>A0A1L3IA41_9RHOB</name>
<dbReference type="GO" id="GO:0005886">
    <property type="term" value="C:plasma membrane"/>
    <property type="evidence" value="ECO:0007669"/>
    <property type="project" value="UniProtKB-SubCell"/>
</dbReference>
<evidence type="ECO:0000256" key="5">
    <source>
        <dbReference type="ARBA" id="ARBA00022692"/>
    </source>
</evidence>
<dbReference type="OrthoDB" id="9808602at2"/>
<evidence type="ECO:0000256" key="8">
    <source>
        <dbReference type="ARBA" id="ARBA00023169"/>
    </source>
</evidence>
<keyword evidence="3" id="KW-1003">Cell membrane</keyword>
<keyword evidence="11" id="KW-0614">Plasmid</keyword>
<dbReference type="Proteomes" id="UP000183859">
    <property type="component" value="Plasmid pP97_a"/>
</dbReference>
<organism evidence="11 12">
    <name type="scientific">Phaeobacter porticola</name>
    <dbReference type="NCBI Taxonomy" id="1844006"/>
    <lineage>
        <taxon>Bacteria</taxon>
        <taxon>Pseudomonadati</taxon>
        <taxon>Pseudomonadota</taxon>
        <taxon>Alphaproteobacteria</taxon>
        <taxon>Rhodobacterales</taxon>
        <taxon>Roseobacteraceae</taxon>
        <taxon>Phaeobacter</taxon>
    </lineage>
</organism>
<keyword evidence="6 9" id="KW-1133">Transmembrane helix</keyword>
<comment type="subcellular location">
    <subcellularLocation>
        <location evidence="1">Cell membrane</location>
    </subcellularLocation>
</comment>
<keyword evidence="12" id="KW-1185">Reference proteome</keyword>
<accession>A0A1L3IA41</accession>
<feature type="domain" description="Bacterial sugar transferase" evidence="10">
    <location>
        <begin position="32"/>
        <end position="222"/>
    </location>
</feature>
<evidence type="ECO:0000256" key="9">
    <source>
        <dbReference type="SAM" id="Phobius"/>
    </source>
</evidence>
<evidence type="ECO:0000313" key="12">
    <source>
        <dbReference type="Proteomes" id="UP000183859"/>
    </source>
</evidence>
<dbReference type="RefSeq" id="WP_072506588.1">
    <property type="nucleotide sequence ID" value="NZ_CP016365.1"/>
</dbReference>
<dbReference type="GO" id="GO:0000271">
    <property type="term" value="P:polysaccharide biosynthetic process"/>
    <property type="evidence" value="ECO:0007669"/>
    <property type="project" value="UniProtKB-KW"/>
</dbReference>
<evidence type="ECO:0000256" key="3">
    <source>
        <dbReference type="ARBA" id="ARBA00022475"/>
    </source>
</evidence>
<keyword evidence="4 11" id="KW-0808">Transferase</keyword>
<dbReference type="PANTHER" id="PTHR30576">
    <property type="entry name" value="COLANIC BIOSYNTHESIS UDP-GLUCOSE LIPID CARRIER TRANSFERASE"/>
    <property type="match status" value="1"/>
</dbReference>
<dbReference type="GO" id="GO:0016780">
    <property type="term" value="F:phosphotransferase activity, for other substituted phosphate groups"/>
    <property type="evidence" value="ECO:0007669"/>
    <property type="project" value="TreeGrafter"/>
</dbReference>
<dbReference type="InterPro" id="IPR003362">
    <property type="entry name" value="Bact_transf"/>
</dbReference>
<evidence type="ECO:0000256" key="7">
    <source>
        <dbReference type="ARBA" id="ARBA00023136"/>
    </source>
</evidence>
<protein>
    <submittedName>
        <fullName evidence="11">Sugar transferase</fullName>
    </submittedName>
</protein>
<keyword evidence="7 9" id="KW-0472">Membrane</keyword>